<dbReference type="GO" id="GO:0032259">
    <property type="term" value="P:methylation"/>
    <property type="evidence" value="ECO:0007669"/>
    <property type="project" value="UniProtKB-KW"/>
</dbReference>
<keyword evidence="2" id="KW-0808">Transferase</keyword>
<comment type="caution">
    <text evidence="2">The sequence shown here is derived from an EMBL/GenBank/DDBJ whole genome shotgun (WGS) entry which is preliminary data.</text>
</comment>
<dbReference type="InterPro" id="IPR029063">
    <property type="entry name" value="SAM-dependent_MTases_sf"/>
</dbReference>
<dbReference type="AlphaFoldDB" id="A0A7X0HMM2"/>
<dbReference type="Gene3D" id="3.40.50.150">
    <property type="entry name" value="Vaccinia Virus protein VP39"/>
    <property type="match status" value="1"/>
</dbReference>
<dbReference type="EMBL" id="JACHGK010000001">
    <property type="protein sequence ID" value="MBB6443587.1"/>
    <property type="molecule type" value="Genomic_DNA"/>
</dbReference>
<dbReference type="CDD" id="cd02440">
    <property type="entry name" value="AdoMet_MTases"/>
    <property type="match status" value="1"/>
</dbReference>
<dbReference type="SUPFAM" id="SSF53335">
    <property type="entry name" value="S-adenosyl-L-methionine-dependent methyltransferases"/>
    <property type="match status" value="1"/>
</dbReference>
<dbReference type="GO" id="GO:0008168">
    <property type="term" value="F:methyltransferase activity"/>
    <property type="evidence" value="ECO:0007669"/>
    <property type="project" value="UniProtKB-KW"/>
</dbReference>
<dbReference type="InterPro" id="IPR041698">
    <property type="entry name" value="Methyltransf_25"/>
</dbReference>
<feature type="domain" description="Methyltransferase" evidence="1">
    <location>
        <begin position="41"/>
        <end position="131"/>
    </location>
</feature>
<reference evidence="2 3" key="1">
    <citation type="submission" date="2020-08" db="EMBL/GenBank/DDBJ databases">
        <title>Genomic Encyclopedia of Type Strains, Phase IV (KMG-IV): sequencing the most valuable type-strain genomes for metagenomic binning, comparative biology and taxonomic classification.</title>
        <authorList>
            <person name="Goeker M."/>
        </authorList>
    </citation>
    <scope>NUCLEOTIDE SEQUENCE [LARGE SCALE GENOMIC DNA]</scope>
    <source>
        <strain evidence="2 3">DSM 5391</strain>
    </source>
</reference>
<dbReference type="Pfam" id="PF13649">
    <property type="entry name" value="Methyltransf_25"/>
    <property type="match status" value="1"/>
</dbReference>
<dbReference type="Proteomes" id="UP000531594">
    <property type="component" value="Unassembled WGS sequence"/>
</dbReference>
<evidence type="ECO:0000259" key="1">
    <source>
        <dbReference type="Pfam" id="PF13649"/>
    </source>
</evidence>
<evidence type="ECO:0000313" key="2">
    <source>
        <dbReference type="EMBL" id="MBB6443587.1"/>
    </source>
</evidence>
<proteinExistence type="predicted"/>
<sequence>MGEYLNHWDKRFDEEQYIYGKAPNQFLAGLADRLLPGETLAIAEGEGRNAAYLAKKGHRVTTWDYAPSGIRKTLALAEEMGVEVRAELKDLEQAVWEENKWDNMINVFGHFPTPLRMKTLKGVKQAVKPGGFFLTEVYSVHQLVYKTGGPRDIELLYRPEEFLQVFADWKIIHFFMGEAERHEGELHNGKCHVIQLLAQKTEAKY</sequence>
<keyword evidence="2" id="KW-0489">Methyltransferase</keyword>
<protein>
    <submittedName>
        <fullName evidence="2">SAM-dependent methyltransferase</fullName>
    </submittedName>
</protein>
<name>A0A7X0HMM2_9BACI</name>
<evidence type="ECO:0000313" key="3">
    <source>
        <dbReference type="Proteomes" id="UP000531594"/>
    </source>
</evidence>
<gene>
    <name evidence="2" type="ORF">HNR53_000175</name>
</gene>
<accession>A0A7X0HMM2</accession>
<organism evidence="2 3">
    <name type="scientific">Bacillus benzoevorans</name>
    <dbReference type="NCBI Taxonomy" id="1456"/>
    <lineage>
        <taxon>Bacteria</taxon>
        <taxon>Bacillati</taxon>
        <taxon>Bacillota</taxon>
        <taxon>Bacilli</taxon>
        <taxon>Bacillales</taxon>
        <taxon>Bacillaceae</taxon>
        <taxon>Bacillus</taxon>
    </lineage>
</organism>
<keyword evidence="3" id="KW-1185">Reference proteome</keyword>